<dbReference type="PANTHER" id="PTHR30146:SF147">
    <property type="entry name" value="HTH-TYPE TRANSCRIPTIONAL REGULATOR DEGA"/>
    <property type="match status" value="1"/>
</dbReference>
<dbReference type="InterPro" id="IPR010982">
    <property type="entry name" value="Lambda_DNA-bd_dom_sf"/>
</dbReference>
<dbReference type="Gene3D" id="3.40.50.2300">
    <property type="match status" value="2"/>
</dbReference>
<dbReference type="SMART" id="SM00354">
    <property type="entry name" value="HTH_LACI"/>
    <property type="match status" value="1"/>
</dbReference>
<dbReference type="EMBL" id="BOML01000035">
    <property type="protein sequence ID" value="GIE03003.1"/>
    <property type="molecule type" value="Genomic_DNA"/>
</dbReference>
<dbReference type="Gene3D" id="1.10.260.40">
    <property type="entry name" value="lambda repressor-like DNA-binding domains"/>
    <property type="match status" value="1"/>
</dbReference>
<gene>
    <name evidence="6" type="ORF">Adu01nite_43530</name>
</gene>
<accession>A0ABQ3YZI4</accession>
<comment type="caution">
    <text evidence="6">The sequence shown here is derived from an EMBL/GenBank/DDBJ whole genome shotgun (WGS) entry which is preliminary data.</text>
</comment>
<organism evidence="6 7">
    <name type="scientific">Paractinoplanes durhamensis</name>
    <dbReference type="NCBI Taxonomy" id="113563"/>
    <lineage>
        <taxon>Bacteria</taxon>
        <taxon>Bacillati</taxon>
        <taxon>Actinomycetota</taxon>
        <taxon>Actinomycetes</taxon>
        <taxon>Micromonosporales</taxon>
        <taxon>Micromonosporaceae</taxon>
        <taxon>Paractinoplanes</taxon>
    </lineage>
</organism>
<dbReference type="Proteomes" id="UP000637628">
    <property type="component" value="Unassembled WGS sequence"/>
</dbReference>
<evidence type="ECO:0000256" key="1">
    <source>
        <dbReference type="ARBA" id="ARBA00023015"/>
    </source>
</evidence>
<protein>
    <submittedName>
        <fullName evidence="6">LacI family transcriptional regulator</fullName>
    </submittedName>
</protein>
<dbReference type="PANTHER" id="PTHR30146">
    <property type="entry name" value="LACI-RELATED TRANSCRIPTIONAL REPRESSOR"/>
    <property type="match status" value="1"/>
</dbReference>
<dbReference type="SUPFAM" id="SSF47413">
    <property type="entry name" value="lambda repressor-like DNA-binding domains"/>
    <property type="match status" value="1"/>
</dbReference>
<name>A0ABQ3YZI4_9ACTN</name>
<sequence>MGRPTIYDVARVAEVSASTVSRAYARPGRVNTETAQRIFRAAEVLGYRTAAARLRPANVTQNAIALVVADVTNPFYGDIIKGAYEAAREAGCQLILSHTNESPKVERETIERELAQVDGVVIASSRMTDSALRMVAKQKAIVLLNRILPEASCVLNDAQRGIRRAAEHLAGLGHDRITYVAGPETSWSDGVRWRSLRQAAAELGLEVRRIGPYEPTVLAGRHAALRVAEQAATAVQAYNDQLAIGIVKGLRQLGLSVPEQVSVIGFDNIVFDELVEPPLTTIASPLYRMGFTGVRNCIAVAQGARPSGQPLVLPVRLVVRESTARPRSTSPARGTTRRPGPTANPAVTGGGVAGMPGAAAMPAVTGGGVAGMPSAEANPAAGGSR</sequence>
<evidence type="ECO:0000259" key="5">
    <source>
        <dbReference type="PROSITE" id="PS50932"/>
    </source>
</evidence>
<keyword evidence="3" id="KW-0804">Transcription</keyword>
<dbReference type="Pfam" id="PF13377">
    <property type="entry name" value="Peripla_BP_3"/>
    <property type="match status" value="1"/>
</dbReference>
<evidence type="ECO:0000256" key="4">
    <source>
        <dbReference type="SAM" id="MobiDB-lite"/>
    </source>
</evidence>
<dbReference type="InterPro" id="IPR046335">
    <property type="entry name" value="LacI/GalR-like_sensor"/>
</dbReference>
<evidence type="ECO:0000313" key="6">
    <source>
        <dbReference type="EMBL" id="GIE03003.1"/>
    </source>
</evidence>
<feature type="domain" description="HTH lacI-type" evidence="5">
    <location>
        <begin position="4"/>
        <end position="56"/>
    </location>
</feature>
<reference evidence="6 7" key="1">
    <citation type="submission" date="2021-01" db="EMBL/GenBank/DDBJ databases">
        <title>Whole genome shotgun sequence of Actinoplanes durhamensis NBRC 14914.</title>
        <authorList>
            <person name="Komaki H."/>
            <person name="Tamura T."/>
        </authorList>
    </citation>
    <scope>NUCLEOTIDE SEQUENCE [LARGE SCALE GENOMIC DNA]</scope>
    <source>
        <strain evidence="6 7">NBRC 14914</strain>
    </source>
</reference>
<dbReference type="InterPro" id="IPR028082">
    <property type="entry name" value="Peripla_BP_I"/>
</dbReference>
<evidence type="ECO:0000256" key="3">
    <source>
        <dbReference type="ARBA" id="ARBA00023163"/>
    </source>
</evidence>
<dbReference type="RefSeq" id="WP_203728724.1">
    <property type="nucleotide sequence ID" value="NZ_BAAATX010000010.1"/>
</dbReference>
<dbReference type="CDD" id="cd06267">
    <property type="entry name" value="PBP1_LacI_sugar_binding-like"/>
    <property type="match status" value="1"/>
</dbReference>
<proteinExistence type="predicted"/>
<dbReference type="PROSITE" id="PS50932">
    <property type="entry name" value="HTH_LACI_2"/>
    <property type="match status" value="1"/>
</dbReference>
<evidence type="ECO:0000313" key="7">
    <source>
        <dbReference type="Proteomes" id="UP000637628"/>
    </source>
</evidence>
<keyword evidence="1" id="KW-0805">Transcription regulation</keyword>
<dbReference type="SUPFAM" id="SSF53822">
    <property type="entry name" value="Periplasmic binding protein-like I"/>
    <property type="match status" value="1"/>
</dbReference>
<keyword evidence="7" id="KW-1185">Reference proteome</keyword>
<dbReference type="InterPro" id="IPR000843">
    <property type="entry name" value="HTH_LacI"/>
</dbReference>
<feature type="compositionally biased region" description="Low complexity" evidence="4">
    <location>
        <begin position="355"/>
        <end position="364"/>
    </location>
</feature>
<dbReference type="CDD" id="cd01392">
    <property type="entry name" value="HTH_LacI"/>
    <property type="match status" value="1"/>
</dbReference>
<dbReference type="Pfam" id="PF00356">
    <property type="entry name" value="LacI"/>
    <property type="match status" value="1"/>
</dbReference>
<evidence type="ECO:0000256" key="2">
    <source>
        <dbReference type="ARBA" id="ARBA00023125"/>
    </source>
</evidence>
<keyword evidence="2" id="KW-0238">DNA-binding</keyword>
<feature type="region of interest" description="Disordered" evidence="4">
    <location>
        <begin position="322"/>
        <end position="385"/>
    </location>
</feature>